<dbReference type="Pfam" id="PF11728">
    <property type="entry name" value="ArAE_1_C"/>
    <property type="match status" value="1"/>
</dbReference>
<dbReference type="InterPro" id="IPR010343">
    <property type="entry name" value="ArAE_1"/>
</dbReference>
<keyword evidence="3 6" id="KW-0812">Transmembrane</keyword>
<evidence type="ECO:0000256" key="6">
    <source>
        <dbReference type="SAM" id="Phobius"/>
    </source>
</evidence>
<keyword evidence="5 6" id="KW-0472">Membrane</keyword>
<dbReference type="Proteomes" id="UP001157946">
    <property type="component" value="Unassembled WGS sequence"/>
</dbReference>
<comment type="caution">
    <text evidence="8">The sequence shown here is derived from an EMBL/GenBank/DDBJ whole genome shotgun (WGS) entry which is preliminary data.</text>
</comment>
<feature type="transmembrane region" description="Helical" evidence="6">
    <location>
        <begin position="51"/>
        <end position="68"/>
    </location>
</feature>
<keyword evidence="9" id="KW-1185">Reference proteome</keyword>
<feature type="domain" description="Putative aromatic acid exporter C-terminal" evidence="7">
    <location>
        <begin position="145"/>
        <end position="309"/>
    </location>
</feature>
<keyword evidence="2" id="KW-1003">Cell membrane</keyword>
<dbReference type="RefSeq" id="WP_102991914.1">
    <property type="nucleotide sequence ID" value="NZ_FXTU01000001.1"/>
</dbReference>
<evidence type="ECO:0000259" key="7">
    <source>
        <dbReference type="Pfam" id="PF11728"/>
    </source>
</evidence>
<feature type="transmembrane region" description="Helical" evidence="6">
    <location>
        <begin position="119"/>
        <end position="139"/>
    </location>
</feature>
<proteinExistence type="predicted"/>
<evidence type="ECO:0000313" key="9">
    <source>
        <dbReference type="Proteomes" id="UP001157946"/>
    </source>
</evidence>
<dbReference type="GO" id="GO:0005886">
    <property type="term" value="C:plasma membrane"/>
    <property type="evidence" value="ECO:0007669"/>
    <property type="project" value="UniProtKB-SubCell"/>
</dbReference>
<dbReference type="InterPro" id="IPR038323">
    <property type="entry name" value="ArAE_1_C_sf"/>
</dbReference>
<comment type="subcellular location">
    <subcellularLocation>
        <location evidence="1">Cell membrane</location>
        <topology evidence="1">Multi-pass membrane protein</topology>
    </subcellularLocation>
</comment>
<reference evidence="8" key="1">
    <citation type="submission" date="2017-05" db="EMBL/GenBank/DDBJ databases">
        <authorList>
            <person name="Varghese N."/>
            <person name="Submissions S."/>
        </authorList>
    </citation>
    <scope>NUCLEOTIDE SEQUENCE</scope>
    <source>
        <strain evidence="8">DSM 45262</strain>
    </source>
</reference>
<dbReference type="InterPro" id="IPR052984">
    <property type="entry name" value="UPF0421"/>
</dbReference>
<evidence type="ECO:0000256" key="4">
    <source>
        <dbReference type="ARBA" id="ARBA00022989"/>
    </source>
</evidence>
<dbReference type="Gene3D" id="1.20.120.940">
    <property type="entry name" value="Putative aromatic acid exporter, C-terminal domain"/>
    <property type="match status" value="1"/>
</dbReference>
<sequence>MKIGYRTVKTAVGTGLSLAIAQWLGLQFYSSAAVITILCIKTTKKKSYQTAWERVLACVLGLVLAILVFELLGYHAWGLTILMLLLIPLCVKLKATDGITTATVVILHLYILKEVSLPIVINEGLLIVIGIGMAVLANMHMPSSEKKLKEIQQQIEANFKAILRELAAYLRDKDQQWDGKEITETAQLLKEAKALALRDIENVAPYDCAYYYRYFEMRERQFEILERIAPSVSSLDHCCQESLIVGEFLDRLAGAVHPGNTASHYLEELEQISRRFKESALPQTLEEFETRAAVYHFIGEMKRYLKIKRDLWIKQKQKEETKKNKFNWKKAGCL</sequence>
<evidence type="ECO:0000256" key="2">
    <source>
        <dbReference type="ARBA" id="ARBA00022475"/>
    </source>
</evidence>
<accession>A0AA45WJZ6</accession>
<dbReference type="InterPro" id="IPR021062">
    <property type="entry name" value="ArAE_1_C"/>
</dbReference>
<gene>
    <name evidence="8" type="ORF">SAMN06265361_101592</name>
</gene>
<evidence type="ECO:0000256" key="3">
    <source>
        <dbReference type="ARBA" id="ARBA00022692"/>
    </source>
</evidence>
<dbReference type="AlphaFoldDB" id="A0AA45WJZ6"/>
<dbReference type="PANTHER" id="PTHR40064">
    <property type="entry name" value="MEMBRANE PROTEIN-RELATED"/>
    <property type="match status" value="1"/>
</dbReference>
<evidence type="ECO:0000256" key="1">
    <source>
        <dbReference type="ARBA" id="ARBA00004651"/>
    </source>
</evidence>
<dbReference type="PANTHER" id="PTHR40064:SF1">
    <property type="entry name" value="MEMBRANE PROTEIN"/>
    <property type="match status" value="1"/>
</dbReference>
<dbReference type="EMBL" id="FXTU01000001">
    <property type="protein sequence ID" value="SMP04980.1"/>
    <property type="molecule type" value="Genomic_DNA"/>
</dbReference>
<evidence type="ECO:0000256" key="5">
    <source>
        <dbReference type="ARBA" id="ARBA00023136"/>
    </source>
</evidence>
<protein>
    <submittedName>
        <fullName evidence="8">Uncharacterized membrane protein YgaE, UPF0421/DUF939 family</fullName>
    </submittedName>
</protein>
<name>A0AA45WJZ6_9BACL</name>
<keyword evidence="4 6" id="KW-1133">Transmembrane helix</keyword>
<organism evidence="8 9">
    <name type="scientific">Laceyella tengchongensis</name>
    <dbReference type="NCBI Taxonomy" id="574699"/>
    <lineage>
        <taxon>Bacteria</taxon>
        <taxon>Bacillati</taxon>
        <taxon>Bacillota</taxon>
        <taxon>Bacilli</taxon>
        <taxon>Bacillales</taxon>
        <taxon>Thermoactinomycetaceae</taxon>
        <taxon>Laceyella</taxon>
    </lineage>
</organism>
<feature type="transmembrane region" description="Helical" evidence="6">
    <location>
        <begin position="20"/>
        <end position="39"/>
    </location>
</feature>
<evidence type="ECO:0000313" key="8">
    <source>
        <dbReference type="EMBL" id="SMP04980.1"/>
    </source>
</evidence>
<dbReference type="Pfam" id="PF06081">
    <property type="entry name" value="ArAE_1"/>
    <property type="match status" value="1"/>
</dbReference>